<protein>
    <submittedName>
        <fullName evidence="1">Uncharacterized protein</fullName>
    </submittedName>
</protein>
<reference evidence="1" key="1">
    <citation type="submission" date="2018-02" db="EMBL/GenBank/DDBJ databases">
        <title>Rhizophora mucronata_Transcriptome.</title>
        <authorList>
            <person name="Meera S.P."/>
            <person name="Sreeshan A."/>
            <person name="Augustine A."/>
        </authorList>
    </citation>
    <scope>NUCLEOTIDE SEQUENCE</scope>
    <source>
        <tissue evidence="1">Leaf</tissue>
    </source>
</reference>
<dbReference type="AlphaFoldDB" id="A0A2P2PEH9"/>
<name>A0A2P2PEH9_RHIMU</name>
<organism evidence="1">
    <name type="scientific">Rhizophora mucronata</name>
    <name type="common">Asiatic mangrove</name>
    <dbReference type="NCBI Taxonomy" id="61149"/>
    <lineage>
        <taxon>Eukaryota</taxon>
        <taxon>Viridiplantae</taxon>
        <taxon>Streptophyta</taxon>
        <taxon>Embryophyta</taxon>
        <taxon>Tracheophyta</taxon>
        <taxon>Spermatophyta</taxon>
        <taxon>Magnoliopsida</taxon>
        <taxon>eudicotyledons</taxon>
        <taxon>Gunneridae</taxon>
        <taxon>Pentapetalae</taxon>
        <taxon>rosids</taxon>
        <taxon>fabids</taxon>
        <taxon>Malpighiales</taxon>
        <taxon>Rhizophoraceae</taxon>
        <taxon>Rhizophora</taxon>
    </lineage>
</organism>
<dbReference type="EMBL" id="GGEC01072640">
    <property type="protein sequence ID" value="MBX53124.1"/>
    <property type="molecule type" value="Transcribed_RNA"/>
</dbReference>
<proteinExistence type="predicted"/>
<accession>A0A2P2PEH9</accession>
<evidence type="ECO:0000313" key="1">
    <source>
        <dbReference type="EMBL" id="MBX53124.1"/>
    </source>
</evidence>
<sequence length="30" mass="3356">MHSEVPSADIKNELKQIDVALPDEFNLSTN</sequence>